<feature type="transmembrane region" description="Helical" evidence="5">
    <location>
        <begin position="458"/>
        <end position="475"/>
    </location>
</feature>
<dbReference type="GO" id="GO:0035348">
    <property type="term" value="P:acetyl-CoA transmembrane transport"/>
    <property type="evidence" value="ECO:0007669"/>
    <property type="project" value="InterPro"/>
</dbReference>
<comment type="subcellular location">
    <subcellularLocation>
        <location evidence="1">Membrane</location>
        <topology evidence="1">Multi-pass membrane protein</topology>
    </subcellularLocation>
</comment>
<gene>
    <name evidence="6" type="ORF">BP6252_06778</name>
</gene>
<dbReference type="SUPFAM" id="SSF103473">
    <property type="entry name" value="MFS general substrate transporter"/>
    <property type="match status" value="1"/>
</dbReference>
<feature type="transmembrane region" description="Helical" evidence="5">
    <location>
        <begin position="354"/>
        <end position="371"/>
    </location>
</feature>
<proteinExistence type="predicted"/>
<dbReference type="PANTHER" id="PTHR12778">
    <property type="entry name" value="SOLUTE CARRIER FAMILY 33 ACETYL-COA TRANSPORTER -RELATED"/>
    <property type="match status" value="1"/>
</dbReference>
<feature type="transmembrane region" description="Helical" evidence="5">
    <location>
        <begin position="119"/>
        <end position="137"/>
    </location>
</feature>
<dbReference type="InterPro" id="IPR036259">
    <property type="entry name" value="MFS_trans_sf"/>
</dbReference>
<feature type="transmembrane region" description="Helical" evidence="5">
    <location>
        <begin position="186"/>
        <end position="212"/>
    </location>
</feature>
<keyword evidence="7" id="KW-1185">Reference proteome</keyword>
<name>A0A3D8RG83_9HELO</name>
<comment type="caution">
    <text evidence="6">The sequence shown here is derived from an EMBL/GenBank/DDBJ whole genome shotgun (WGS) entry which is preliminary data.</text>
</comment>
<feature type="transmembrane region" description="Helical" evidence="5">
    <location>
        <begin position="232"/>
        <end position="250"/>
    </location>
</feature>
<dbReference type="PANTHER" id="PTHR12778:SF9">
    <property type="entry name" value="ACETYL-COENZYME A TRANSPORTER 1"/>
    <property type="match status" value="1"/>
</dbReference>
<evidence type="ECO:0000313" key="6">
    <source>
        <dbReference type="EMBL" id="RDW72871.1"/>
    </source>
</evidence>
<feature type="transmembrane region" description="Helical" evidence="5">
    <location>
        <begin position="51"/>
        <end position="70"/>
    </location>
</feature>
<feature type="transmembrane region" description="Helical" evidence="5">
    <location>
        <begin position="315"/>
        <end position="334"/>
    </location>
</feature>
<feature type="transmembrane region" description="Helical" evidence="5">
    <location>
        <begin position="270"/>
        <end position="295"/>
    </location>
</feature>
<dbReference type="GO" id="GO:0008521">
    <property type="term" value="F:acetyl-CoA transmembrane transporter activity"/>
    <property type="evidence" value="ECO:0007669"/>
    <property type="project" value="InterPro"/>
</dbReference>
<evidence type="ECO:0000313" key="7">
    <source>
        <dbReference type="Proteomes" id="UP000256645"/>
    </source>
</evidence>
<evidence type="ECO:0000256" key="1">
    <source>
        <dbReference type="ARBA" id="ARBA00004141"/>
    </source>
</evidence>
<dbReference type="Pfam" id="PF13000">
    <property type="entry name" value="Acatn"/>
    <property type="match status" value="2"/>
</dbReference>
<dbReference type="AlphaFoldDB" id="A0A3D8RG83"/>
<keyword evidence="3 5" id="KW-1133">Transmembrane helix</keyword>
<protein>
    <submittedName>
        <fullName evidence="6">Uncharacterized protein</fullName>
    </submittedName>
</protein>
<evidence type="ECO:0000256" key="3">
    <source>
        <dbReference type="ARBA" id="ARBA00022989"/>
    </source>
</evidence>
<accession>A0A3D8RG83</accession>
<keyword evidence="4 5" id="KW-0472">Membrane</keyword>
<organism evidence="6 7">
    <name type="scientific">Coleophoma cylindrospora</name>
    <dbReference type="NCBI Taxonomy" id="1849047"/>
    <lineage>
        <taxon>Eukaryota</taxon>
        <taxon>Fungi</taxon>
        <taxon>Dikarya</taxon>
        <taxon>Ascomycota</taxon>
        <taxon>Pezizomycotina</taxon>
        <taxon>Leotiomycetes</taxon>
        <taxon>Helotiales</taxon>
        <taxon>Dermateaceae</taxon>
        <taxon>Coleophoma</taxon>
    </lineage>
</organism>
<dbReference type="EMBL" id="PDLM01000007">
    <property type="protein sequence ID" value="RDW72871.1"/>
    <property type="molecule type" value="Genomic_DNA"/>
</dbReference>
<reference evidence="6 7" key="1">
    <citation type="journal article" date="2018" name="IMA Fungus">
        <title>IMA Genome-F 9: Draft genome sequence of Annulohypoxylon stygium, Aspergillus mulundensis, Berkeleyomyces basicola (syn. Thielaviopsis basicola), Ceratocystis smalleyi, two Cercospora beticola strains, Coleophoma cylindrospora, Fusarium fracticaudum, Phialophora cf. hyalina, and Morchella septimelata.</title>
        <authorList>
            <person name="Wingfield B.D."/>
            <person name="Bills G.F."/>
            <person name="Dong Y."/>
            <person name="Huang W."/>
            <person name="Nel W.J."/>
            <person name="Swalarsk-Parry B.S."/>
            <person name="Vaghefi N."/>
            <person name="Wilken P.M."/>
            <person name="An Z."/>
            <person name="de Beer Z.W."/>
            <person name="De Vos L."/>
            <person name="Chen L."/>
            <person name="Duong T.A."/>
            <person name="Gao Y."/>
            <person name="Hammerbacher A."/>
            <person name="Kikkert J.R."/>
            <person name="Li Y."/>
            <person name="Li H."/>
            <person name="Li K."/>
            <person name="Li Q."/>
            <person name="Liu X."/>
            <person name="Ma X."/>
            <person name="Naidoo K."/>
            <person name="Pethybridge S.J."/>
            <person name="Sun J."/>
            <person name="Steenkamp E.T."/>
            <person name="van der Nest M.A."/>
            <person name="van Wyk S."/>
            <person name="Wingfield M.J."/>
            <person name="Xiong C."/>
            <person name="Yue Q."/>
            <person name="Zhang X."/>
        </authorList>
    </citation>
    <scope>NUCLEOTIDE SEQUENCE [LARGE SCALE GENOMIC DNA]</scope>
    <source>
        <strain evidence="6 7">BP6252</strain>
    </source>
</reference>
<dbReference type="Proteomes" id="UP000256645">
    <property type="component" value="Unassembled WGS sequence"/>
</dbReference>
<sequence length="513" mass="57126">MAIPGAMSELRRPVHTTDHEDIDGLSDLSEPLDEQRTAPAPVLSFLEKRNLLFLCTLYFIHAIPLQFSWLTMPIILRQQLNYSDVGTFLISQYPYSWKAAWSPLVDGLHHPRIGRRKTWIVPSLVLGGAALFWLALAQDSLVTEVASGRSLAMVWLVLAWFLVMLACANIRIALDSWSINLLSPANVHWASSTATIGETAASLVSCIIFLGVTSLTSQKDQNGKEEPASTRLFLGASATAFVATAVLLLVGKTEGDKAQHSQPIRKVYTIIWEILKLRHAWILMLVHMASMIGFITNDTITTLQLVKKNFSDLDLAVLAAVGLPFAIGGSFVVAKAFKTRHPLEVWRSMFPWRLVLAFVSQLTILFVSQYPNSPFRWFVVVLPYCLSVLFSVAMWVAFVAFHAQVSDPQFGGIYMSVLATTLNIRYDTLQFLCTEAIGMIDGNDDLTKPSPLIDGYQIVNLTTVILAIPIYWFFLKPATLHLETIDASAWRIKYQGSADAMAYEMVVPLEDDE</sequence>
<dbReference type="InterPro" id="IPR024371">
    <property type="entry name" value="AcetylCoA_trans_1-like"/>
</dbReference>
<evidence type="ECO:0000256" key="5">
    <source>
        <dbReference type="SAM" id="Phobius"/>
    </source>
</evidence>
<dbReference type="OrthoDB" id="6415790at2759"/>
<dbReference type="GO" id="GO:0016020">
    <property type="term" value="C:membrane"/>
    <property type="evidence" value="ECO:0007669"/>
    <property type="project" value="UniProtKB-SubCell"/>
</dbReference>
<dbReference type="Gene3D" id="1.20.1250.20">
    <property type="entry name" value="MFS general substrate transporter like domains"/>
    <property type="match status" value="1"/>
</dbReference>
<feature type="transmembrane region" description="Helical" evidence="5">
    <location>
        <begin position="152"/>
        <end position="174"/>
    </location>
</feature>
<keyword evidence="2 5" id="KW-0812">Transmembrane</keyword>
<feature type="transmembrane region" description="Helical" evidence="5">
    <location>
        <begin position="377"/>
        <end position="401"/>
    </location>
</feature>
<dbReference type="InterPro" id="IPR004752">
    <property type="entry name" value="AmpG_permease/AT-1"/>
</dbReference>
<evidence type="ECO:0000256" key="4">
    <source>
        <dbReference type="ARBA" id="ARBA00023136"/>
    </source>
</evidence>
<evidence type="ECO:0000256" key="2">
    <source>
        <dbReference type="ARBA" id="ARBA00022692"/>
    </source>
</evidence>